<evidence type="ECO:0000313" key="9">
    <source>
        <dbReference type="Proteomes" id="UP001465755"/>
    </source>
</evidence>
<dbReference type="PROSITE" id="PS50011">
    <property type="entry name" value="PROTEIN_KINASE_DOM"/>
    <property type="match status" value="1"/>
</dbReference>
<dbReference type="InterPro" id="IPR008271">
    <property type="entry name" value="Ser/Thr_kinase_AS"/>
</dbReference>
<evidence type="ECO:0000256" key="1">
    <source>
        <dbReference type="ARBA" id="ARBA00022679"/>
    </source>
</evidence>
<feature type="binding site" evidence="5">
    <location>
        <position position="47"/>
    </location>
    <ligand>
        <name>ATP</name>
        <dbReference type="ChEBI" id="CHEBI:30616"/>
    </ligand>
</feature>
<organism evidence="8 9">
    <name type="scientific">Symbiochloris irregularis</name>
    <dbReference type="NCBI Taxonomy" id="706552"/>
    <lineage>
        <taxon>Eukaryota</taxon>
        <taxon>Viridiplantae</taxon>
        <taxon>Chlorophyta</taxon>
        <taxon>core chlorophytes</taxon>
        <taxon>Trebouxiophyceae</taxon>
        <taxon>Trebouxiales</taxon>
        <taxon>Trebouxiaceae</taxon>
        <taxon>Symbiochloris</taxon>
    </lineage>
</organism>
<dbReference type="InterPro" id="IPR017441">
    <property type="entry name" value="Protein_kinase_ATP_BS"/>
</dbReference>
<keyword evidence="3" id="KW-0418">Kinase</keyword>
<feature type="compositionally biased region" description="Low complexity" evidence="6">
    <location>
        <begin position="433"/>
        <end position="445"/>
    </location>
</feature>
<evidence type="ECO:0000256" key="5">
    <source>
        <dbReference type="PROSITE-ProRule" id="PRU10141"/>
    </source>
</evidence>
<comment type="caution">
    <text evidence="8">The sequence shown here is derived from an EMBL/GenBank/DDBJ whole genome shotgun (WGS) entry which is preliminary data.</text>
</comment>
<feature type="compositionally biased region" description="Low complexity" evidence="6">
    <location>
        <begin position="472"/>
        <end position="496"/>
    </location>
</feature>
<dbReference type="GO" id="GO:0005524">
    <property type="term" value="F:ATP binding"/>
    <property type="evidence" value="ECO:0007669"/>
    <property type="project" value="UniProtKB-UniRule"/>
</dbReference>
<evidence type="ECO:0000256" key="6">
    <source>
        <dbReference type="SAM" id="MobiDB-lite"/>
    </source>
</evidence>
<dbReference type="Gene3D" id="1.10.510.10">
    <property type="entry name" value="Transferase(Phosphotransferase) domain 1"/>
    <property type="match status" value="1"/>
</dbReference>
<feature type="compositionally biased region" description="Basic residues" evidence="6">
    <location>
        <begin position="373"/>
        <end position="385"/>
    </location>
</feature>
<keyword evidence="9" id="KW-1185">Reference proteome</keyword>
<evidence type="ECO:0000256" key="4">
    <source>
        <dbReference type="ARBA" id="ARBA00022840"/>
    </source>
</evidence>
<feature type="region of interest" description="Disordered" evidence="6">
    <location>
        <begin position="315"/>
        <end position="521"/>
    </location>
</feature>
<dbReference type="AlphaFoldDB" id="A0AAW1PJX5"/>
<feature type="compositionally biased region" description="Polar residues" evidence="6">
    <location>
        <begin position="417"/>
        <end position="427"/>
    </location>
</feature>
<dbReference type="InterPro" id="IPR000719">
    <property type="entry name" value="Prot_kinase_dom"/>
</dbReference>
<dbReference type="InterPro" id="IPR011009">
    <property type="entry name" value="Kinase-like_dom_sf"/>
</dbReference>
<dbReference type="GO" id="GO:0004672">
    <property type="term" value="F:protein kinase activity"/>
    <property type="evidence" value="ECO:0007669"/>
    <property type="project" value="InterPro"/>
</dbReference>
<evidence type="ECO:0000259" key="7">
    <source>
        <dbReference type="PROSITE" id="PS50011"/>
    </source>
</evidence>
<reference evidence="8 9" key="1">
    <citation type="journal article" date="2024" name="Nat. Commun.">
        <title>Phylogenomics reveals the evolutionary origins of lichenization in chlorophyte algae.</title>
        <authorList>
            <person name="Puginier C."/>
            <person name="Libourel C."/>
            <person name="Otte J."/>
            <person name="Skaloud P."/>
            <person name="Haon M."/>
            <person name="Grisel S."/>
            <person name="Petersen M."/>
            <person name="Berrin J.G."/>
            <person name="Delaux P.M."/>
            <person name="Dal Grande F."/>
            <person name="Keller J."/>
        </authorList>
    </citation>
    <scope>NUCLEOTIDE SEQUENCE [LARGE SCALE GENOMIC DNA]</scope>
    <source>
        <strain evidence="8 9">SAG 2036</strain>
    </source>
</reference>
<protein>
    <recommendedName>
        <fullName evidence="7">Protein kinase domain-containing protein</fullName>
    </recommendedName>
</protein>
<dbReference type="PROSITE" id="PS00108">
    <property type="entry name" value="PROTEIN_KINASE_ST"/>
    <property type="match status" value="1"/>
</dbReference>
<feature type="compositionally biased region" description="Polar residues" evidence="6">
    <location>
        <begin position="331"/>
        <end position="346"/>
    </location>
</feature>
<sequence>MAHRSPAQGQIEVVGEVPLGKGGFAEVWQVRMKDAPLKHAPDKLAFKEAVVTFPPRKQEDEELMLTALNDIAQEGHLLVAVLQATSEAKDGPSRCLQPLAFVFDRKLHDYLPCGLFKRAKYLHIDVKLQNVLITGQLSQLLGPSQAHLLPPIVLGDPGLGWHTIKQAPRRPEVFRGTAETAAPECFHADMLLDFPADVWSVCTCVEGLLPGGLQALQQPCLGNMLGEAKNVHSEEIPVRRGWCPPFTDLCNNIGGAFGDFLSRLLPLGFLPDPNERKSAIYLHQMLEEHKPSVLQAALALEAAGDEAAYFELPNPQQAEGQGGQAGRHSSAPASGSQQDKAATTTDQARHQHEAVDAAAGAPMSTGPAAQGQRKGKAAPWRGKRLQAREAEAQTGAGKDQQPSTSQIPKADAKVPTGQPTAGGTSAEASAHDQPPFQHQGVQQQQAEHLESSGAGQPEAGQPETSLPPQPVRQAAAQRGKKAQPPAAKPSQPAAARGMQTRAKAPTKNLPEPGPSIPDVSARTELNAPHRAELARIFEAQESNGWAPPGSYKWDLKNNKVLCLESDNSISWPKFMHDHCGLETGLPNLLKARSSKLHDARQGIMEHMITAASENPIPRPGVKIYGLWRLHGFINKSSKGVFNLQTFFDVPSIKSDPDRSQAVRENHEVQVVAAHT</sequence>
<dbReference type="PROSITE" id="PS00107">
    <property type="entry name" value="PROTEIN_KINASE_ATP"/>
    <property type="match status" value="1"/>
</dbReference>
<proteinExistence type="predicted"/>
<feature type="domain" description="Protein kinase" evidence="7">
    <location>
        <begin position="1"/>
        <end position="286"/>
    </location>
</feature>
<evidence type="ECO:0000256" key="2">
    <source>
        <dbReference type="ARBA" id="ARBA00022741"/>
    </source>
</evidence>
<dbReference type="SUPFAM" id="SSF56112">
    <property type="entry name" value="Protein kinase-like (PK-like)"/>
    <property type="match status" value="1"/>
</dbReference>
<keyword evidence="1" id="KW-0808">Transferase</keyword>
<keyword evidence="2 5" id="KW-0547">Nucleotide-binding</keyword>
<dbReference type="Proteomes" id="UP001465755">
    <property type="component" value="Unassembled WGS sequence"/>
</dbReference>
<evidence type="ECO:0000256" key="3">
    <source>
        <dbReference type="ARBA" id="ARBA00022777"/>
    </source>
</evidence>
<evidence type="ECO:0000313" key="8">
    <source>
        <dbReference type="EMBL" id="KAK9808317.1"/>
    </source>
</evidence>
<dbReference type="SMART" id="SM00220">
    <property type="entry name" value="S_TKc"/>
    <property type="match status" value="1"/>
</dbReference>
<name>A0AAW1PJX5_9CHLO</name>
<gene>
    <name evidence="8" type="ORF">WJX73_000596</name>
</gene>
<dbReference type="EMBL" id="JALJOQ010000024">
    <property type="protein sequence ID" value="KAK9808317.1"/>
    <property type="molecule type" value="Genomic_DNA"/>
</dbReference>
<accession>A0AAW1PJX5</accession>
<keyword evidence="4 5" id="KW-0067">ATP-binding</keyword>